<evidence type="ECO:0000256" key="2">
    <source>
        <dbReference type="ARBA" id="ARBA00022722"/>
    </source>
</evidence>
<evidence type="ECO:0000313" key="8">
    <source>
        <dbReference type="EMBL" id="SIS73656.1"/>
    </source>
</evidence>
<dbReference type="PANTHER" id="PTHR30636">
    <property type="entry name" value="UPF0701 PROTEIN YICC"/>
    <property type="match status" value="1"/>
</dbReference>
<dbReference type="EMBL" id="FTOM01000003">
    <property type="protein sequence ID" value="SIS73656.1"/>
    <property type="molecule type" value="Genomic_DNA"/>
</dbReference>
<dbReference type="InterPro" id="IPR013527">
    <property type="entry name" value="YicC-like_N"/>
</dbReference>
<keyword evidence="9" id="KW-1185">Reference proteome</keyword>
<protein>
    <submittedName>
        <fullName evidence="8">TIGR00255 family protein</fullName>
    </submittedName>
</protein>
<feature type="domain" description="Endoribonuclease YicC-like N-terminal" evidence="6">
    <location>
        <begin position="12"/>
        <end position="171"/>
    </location>
</feature>
<dbReference type="InterPro" id="IPR013551">
    <property type="entry name" value="YicC-like_C"/>
</dbReference>
<proteinExistence type="inferred from homology"/>
<evidence type="ECO:0000259" key="7">
    <source>
        <dbReference type="Pfam" id="PF08340"/>
    </source>
</evidence>
<accession>A0A1N7LIM5</accession>
<keyword evidence="4" id="KW-0378">Hydrolase</keyword>
<dbReference type="STRING" id="407234.SAMN05421795_10392"/>
<keyword evidence="2" id="KW-0540">Nuclease</keyword>
<gene>
    <name evidence="8" type="ORF">SAMN05421795_10392</name>
</gene>
<evidence type="ECO:0000256" key="5">
    <source>
        <dbReference type="ARBA" id="ARBA00035648"/>
    </source>
</evidence>
<dbReference type="Pfam" id="PF03755">
    <property type="entry name" value="YicC-like_N"/>
    <property type="match status" value="1"/>
</dbReference>
<dbReference type="AlphaFoldDB" id="A0A1N7LIM5"/>
<dbReference type="Proteomes" id="UP000186098">
    <property type="component" value="Unassembled WGS sequence"/>
</dbReference>
<evidence type="ECO:0000259" key="6">
    <source>
        <dbReference type="Pfam" id="PF03755"/>
    </source>
</evidence>
<evidence type="ECO:0000313" key="9">
    <source>
        <dbReference type="Proteomes" id="UP000186098"/>
    </source>
</evidence>
<dbReference type="Pfam" id="PF08340">
    <property type="entry name" value="YicC-like_C"/>
    <property type="match status" value="1"/>
</dbReference>
<dbReference type="RefSeq" id="WP_076365126.1">
    <property type="nucleotide sequence ID" value="NZ_FTOM01000003.1"/>
</dbReference>
<dbReference type="InterPro" id="IPR005229">
    <property type="entry name" value="YicC/YloC-like"/>
</dbReference>
<organism evidence="8 9">
    <name type="scientific">Phaeovulum vinaykumarii</name>
    <dbReference type="NCBI Taxonomy" id="407234"/>
    <lineage>
        <taxon>Bacteria</taxon>
        <taxon>Pseudomonadati</taxon>
        <taxon>Pseudomonadota</taxon>
        <taxon>Alphaproteobacteria</taxon>
        <taxon>Rhodobacterales</taxon>
        <taxon>Paracoccaceae</taxon>
        <taxon>Phaeovulum</taxon>
    </lineage>
</organism>
<dbReference type="NCBIfam" id="TIGR00255">
    <property type="entry name" value="YicC/YloC family endoribonuclease"/>
    <property type="match status" value="1"/>
</dbReference>
<dbReference type="PANTHER" id="PTHR30636:SF3">
    <property type="entry name" value="UPF0701 PROTEIN YICC"/>
    <property type="match status" value="1"/>
</dbReference>
<comment type="similarity">
    <text evidence="5">Belongs to the YicC/YloC family.</text>
</comment>
<evidence type="ECO:0000256" key="3">
    <source>
        <dbReference type="ARBA" id="ARBA00022759"/>
    </source>
</evidence>
<dbReference type="GO" id="GO:0004521">
    <property type="term" value="F:RNA endonuclease activity"/>
    <property type="evidence" value="ECO:0007669"/>
    <property type="project" value="InterPro"/>
</dbReference>
<keyword evidence="3" id="KW-0255">Endonuclease</keyword>
<name>A0A1N7LIM5_9RHOB</name>
<feature type="domain" description="Endoribonuclease YicC-like C-terminal" evidence="7">
    <location>
        <begin position="207"/>
        <end position="312"/>
    </location>
</feature>
<comment type="cofactor">
    <cofactor evidence="1">
        <name>a divalent metal cation</name>
        <dbReference type="ChEBI" id="CHEBI:60240"/>
    </cofactor>
</comment>
<evidence type="ECO:0000256" key="4">
    <source>
        <dbReference type="ARBA" id="ARBA00022801"/>
    </source>
</evidence>
<evidence type="ECO:0000256" key="1">
    <source>
        <dbReference type="ARBA" id="ARBA00001968"/>
    </source>
</evidence>
<dbReference type="GO" id="GO:0016787">
    <property type="term" value="F:hydrolase activity"/>
    <property type="evidence" value="ECO:0007669"/>
    <property type="project" value="UniProtKB-KW"/>
</dbReference>
<sequence>MRQDHGSGSAVSMTGVATRSGSGHGAAWGWEIRGVNGKGLDVRLRLPEGIDGLEAGVRARATARISRGNITISLRLTRDEAHEAARLNTAGLDRVLDQLAQIEQAAAARGLVLAQTSAAQIAQLRGVLETGAQVVADPDGQGPLRAALLTDFDELLTEFDESRRKEGSALVEILRQRLVDIEGIVNQARFVAEERRAETGHALDHALARLEEARGGRALPIEPERVAQELALAALKGDVTEELDRLCAHVLAARALLGDHAPIGRRLDFLAQEFTREANTLCSKSGSTALTALGLDLKHAIDQMREQIQNLE</sequence>
<reference evidence="9" key="1">
    <citation type="submission" date="2017-01" db="EMBL/GenBank/DDBJ databases">
        <authorList>
            <person name="Varghese N."/>
            <person name="Submissions S."/>
        </authorList>
    </citation>
    <scope>NUCLEOTIDE SEQUENCE [LARGE SCALE GENOMIC DNA]</scope>
    <source>
        <strain evidence="9">DSM 18714</strain>
    </source>
</reference>